<dbReference type="CDD" id="cd04301">
    <property type="entry name" value="NAT_SF"/>
    <property type="match status" value="1"/>
</dbReference>
<dbReference type="SUPFAM" id="SSF55729">
    <property type="entry name" value="Acyl-CoA N-acyltransferases (Nat)"/>
    <property type="match status" value="1"/>
</dbReference>
<keyword evidence="1 4" id="KW-0808">Transferase</keyword>
<dbReference type="PROSITE" id="PS51186">
    <property type="entry name" value="GNAT"/>
    <property type="match status" value="1"/>
</dbReference>
<name>A0A1G8VER4_9RHOB</name>
<keyword evidence="5" id="KW-1185">Reference proteome</keyword>
<evidence type="ECO:0000313" key="4">
    <source>
        <dbReference type="EMBL" id="SDJ63620.1"/>
    </source>
</evidence>
<dbReference type="Gene3D" id="3.40.630.30">
    <property type="match status" value="1"/>
</dbReference>
<keyword evidence="2" id="KW-0012">Acyltransferase</keyword>
<dbReference type="STRING" id="555512.SAMN04487993_10872"/>
<dbReference type="EMBL" id="FNEJ01000087">
    <property type="protein sequence ID" value="SDJ63620.1"/>
    <property type="molecule type" value="Genomic_DNA"/>
</dbReference>
<reference evidence="4 5" key="1">
    <citation type="submission" date="2016-10" db="EMBL/GenBank/DDBJ databases">
        <authorList>
            <person name="de Groot N.N."/>
        </authorList>
    </citation>
    <scope>NUCLEOTIDE SEQUENCE [LARGE SCALE GENOMIC DNA]</scope>
    <source>
        <strain evidence="4 5">DSM 26424</strain>
    </source>
</reference>
<dbReference type="InterPro" id="IPR016181">
    <property type="entry name" value="Acyl_CoA_acyltransferase"/>
</dbReference>
<proteinExistence type="predicted"/>
<gene>
    <name evidence="4" type="ORF">SAMN04487993_10872</name>
</gene>
<feature type="domain" description="N-acetyltransferase" evidence="3">
    <location>
        <begin position="11"/>
        <end position="170"/>
    </location>
</feature>
<evidence type="ECO:0000256" key="1">
    <source>
        <dbReference type="ARBA" id="ARBA00022679"/>
    </source>
</evidence>
<evidence type="ECO:0000256" key="2">
    <source>
        <dbReference type="ARBA" id="ARBA00023315"/>
    </source>
</evidence>
<accession>A0A1G8VER4</accession>
<sequence>MQKIATSNPNFMIQHASPDDAGLVVEYMKKLGAYQKMSDKITATEAQIKRLLNEKLGEALFGYYKGEIAGFAYFCQKSSAFTGRSGIYIDGFFVDTKVRHQGLGKIIMGYLCSLALERNCEMMEWGVLDWNKPTIEFYRSLGAYSVDEMTIFRFTPDDLKSNALAFEGKP</sequence>
<evidence type="ECO:0000313" key="5">
    <source>
        <dbReference type="Proteomes" id="UP000199093"/>
    </source>
</evidence>
<dbReference type="AlphaFoldDB" id="A0A1G8VER4"/>
<evidence type="ECO:0000259" key="3">
    <source>
        <dbReference type="PROSITE" id="PS51186"/>
    </source>
</evidence>
<dbReference type="OrthoDB" id="9805924at2"/>
<dbReference type="PANTHER" id="PTHR10545:SF29">
    <property type="entry name" value="GH14572P-RELATED"/>
    <property type="match status" value="1"/>
</dbReference>
<organism evidence="4 5">
    <name type="scientific">Salipiger marinus</name>
    <dbReference type="NCBI Taxonomy" id="555512"/>
    <lineage>
        <taxon>Bacteria</taxon>
        <taxon>Pseudomonadati</taxon>
        <taxon>Pseudomonadota</taxon>
        <taxon>Alphaproteobacteria</taxon>
        <taxon>Rhodobacterales</taxon>
        <taxon>Roseobacteraceae</taxon>
        <taxon>Salipiger</taxon>
    </lineage>
</organism>
<protein>
    <submittedName>
        <fullName evidence="4">Acetyltransferase (GNAT) family protein</fullName>
    </submittedName>
</protein>
<dbReference type="GO" id="GO:0008080">
    <property type="term" value="F:N-acetyltransferase activity"/>
    <property type="evidence" value="ECO:0007669"/>
    <property type="project" value="UniProtKB-ARBA"/>
</dbReference>
<dbReference type="Pfam" id="PF00583">
    <property type="entry name" value="Acetyltransf_1"/>
    <property type="match status" value="1"/>
</dbReference>
<dbReference type="Proteomes" id="UP000199093">
    <property type="component" value="Unassembled WGS sequence"/>
</dbReference>
<dbReference type="InterPro" id="IPR051016">
    <property type="entry name" value="Diverse_Substrate_AcTransf"/>
</dbReference>
<dbReference type="RefSeq" id="WP_089852608.1">
    <property type="nucleotide sequence ID" value="NZ_FNEJ01000087.1"/>
</dbReference>
<dbReference type="PANTHER" id="PTHR10545">
    <property type="entry name" value="DIAMINE N-ACETYLTRANSFERASE"/>
    <property type="match status" value="1"/>
</dbReference>
<dbReference type="InterPro" id="IPR000182">
    <property type="entry name" value="GNAT_dom"/>
</dbReference>